<accession>A0A428GJP3</accession>
<evidence type="ECO:0000313" key="1">
    <source>
        <dbReference type="EMBL" id="RSJ77705.1"/>
    </source>
</evidence>
<proteinExistence type="predicted"/>
<evidence type="ECO:0008006" key="3">
    <source>
        <dbReference type="Google" id="ProtNLM"/>
    </source>
</evidence>
<protein>
    <recommendedName>
        <fullName evidence="3">Excisionase</fullName>
    </recommendedName>
</protein>
<dbReference type="RefSeq" id="WP_125381587.1">
    <property type="nucleotide sequence ID" value="NZ_RJPM01000001.1"/>
</dbReference>
<evidence type="ECO:0000313" key="2">
    <source>
        <dbReference type="Proteomes" id="UP000272213"/>
    </source>
</evidence>
<name>A0A428GJP3_STRCR</name>
<sequence length="108" mass="12881">MPKVELVYRPANQSEKAEAGDYEHLCQIWEGLTPSTAKVWAREMREHPDFSRYIDNPTHKIVFINYEGFRLFVKWKSRNRYRSKKETLGEMLENIKFEERALVKQGGM</sequence>
<dbReference type="Proteomes" id="UP000272213">
    <property type="component" value="Unassembled WGS sequence"/>
</dbReference>
<reference evidence="1 2" key="1">
    <citation type="submission" date="2018-11" db="EMBL/GenBank/DDBJ databases">
        <title>Species Designations Belie Phenotypic and Genotypic Heterogeneity in Oral Streptococci.</title>
        <authorList>
            <person name="Velsko I."/>
        </authorList>
    </citation>
    <scope>NUCLEOTIDE SEQUENCE [LARGE SCALE GENOMIC DNA]</scope>
    <source>
        <strain evidence="1 2">BCA6</strain>
    </source>
</reference>
<dbReference type="AlphaFoldDB" id="A0A428GJP3"/>
<gene>
    <name evidence="1" type="ORF">D8798_00840</name>
</gene>
<comment type="caution">
    <text evidence="1">The sequence shown here is derived from an EMBL/GenBank/DDBJ whole genome shotgun (WGS) entry which is preliminary data.</text>
</comment>
<organism evidence="1 2">
    <name type="scientific">Streptococcus cristatus</name>
    <dbReference type="NCBI Taxonomy" id="45634"/>
    <lineage>
        <taxon>Bacteria</taxon>
        <taxon>Bacillati</taxon>
        <taxon>Bacillota</taxon>
        <taxon>Bacilli</taxon>
        <taxon>Lactobacillales</taxon>
        <taxon>Streptococcaceae</taxon>
        <taxon>Streptococcus</taxon>
    </lineage>
</organism>
<dbReference type="EMBL" id="RJPM01000001">
    <property type="protein sequence ID" value="RSJ77705.1"/>
    <property type="molecule type" value="Genomic_DNA"/>
</dbReference>